<sequence length="166" mass="18898">MESGRGRRVCSRRLGARIKGELKRNQWGLKPLINFGISQMNQADLREEMARVHGGERRRPGRRRTTTWHVGPTRARGQRTHVRGTGGRAPLSLGPEAAQEERRERQAREREGRGGSWAGRGREEVGREEEERPGRGGKEREERETLAGLGPKEKRGLFLGFLFIKL</sequence>
<reference evidence="2" key="1">
    <citation type="submission" date="2001-06" db="EMBL/GenBank/DDBJ databases">
        <title>Oryza sativa nipponbare(GA3) genomic DNA, chromosome 7, BAC clone:OJ1058_C08.</title>
        <authorList>
            <person name="Sasaki T."/>
            <person name="Matsumoto T."/>
            <person name="Yamamoto K."/>
        </authorList>
    </citation>
    <scope>NUCLEOTIDE SEQUENCE</scope>
</reference>
<feature type="compositionally biased region" description="Basic and acidic residues" evidence="1">
    <location>
        <begin position="99"/>
        <end position="113"/>
    </location>
</feature>
<dbReference type="AlphaFoldDB" id="Q6ZLN4"/>
<name>Q6ZLN4_ORYSJ</name>
<reference evidence="4" key="4">
    <citation type="journal article" date="2008" name="Nucleic Acids Res.">
        <title>The rice annotation project database (RAP-DB): 2008 update.</title>
        <authorList>
            <consortium name="The rice annotation project (RAP)"/>
        </authorList>
    </citation>
    <scope>GENOME REANNOTATION</scope>
    <source>
        <strain evidence="4">cv. Nipponbare</strain>
    </source>
</reference>
<evidence type="ECO:0000313" key="4">
    <source>
        <dbReference type="Proteomes" id="UP000000763"/>
    </source>
</evidence>
<dbReference type="Proteomes" id="UP000000763">
    <property type="component" value="Chromosome 7"/>
</dbReference>
<reference evidence="4" key="3">
    <citation type="journal article" date="2005" name="Nature">
        <title>The map-based sequence of the rice genome.</title>
        <authorList>
            <consortium name="International rice genome sequencing project (IRGSP)"/>
            <person name="Matsumoto T."/>
            <person name="Wu J."/>
            <person name="Kanamori H."/>
            <person name="Katayose Y."/>
            <person name="Fujisawa M."/>
            <person name="Namiki N."/>
            <person name="Mizuno H."/>
            <person name="Yamamoto K."/>
            <person name="Antonio B.A."/>
            <person name="Baba T."/>
            <person name="Sakata K."/>
            <person name="Nagamura Y."/>
            <person name="Aoki H."/>
            <person name="Arikawa K."/>
            <person name="Arita K."/>
            <person name="Bito T."/>
            <person name="Chiden Y."/>
            <person name="Fujitsuka N."/>
            <person name="Fukunaka R."/>
            <person name="Hamada M."/>
            <person name="Harada C."/>
            <person name="Hayashi A."/>
            <person name="Hijishita S."/>
            <person name="Honda M."/>
            <person name="Hosokawa S."/>
            <person name="Ichikawa Y."/>
            <person name="Idonuma A."/>
            <person name="Iijima M."/>
            <person name="Ikeda M."/>
            <person name="Ikeno M."/>
            <person name="Ito K."/>
            <person name="Ito S."/>
            <person name="Ito T."/>
            <person name="Ito Y."/>
            <person name="Ito Y."/>
            <person name="Iwabuchi A."/>
            <person name="Kamiya K."/>
            <person name="Karasawa W."/>
            <person name="Kurita K."/>
            <person name="Katagiri S."/>
            <person name="Kikuta A."/>
            <person name="Kobayashi H."/>
            <person name="Kobayashi N."/>
            <person name="Machita K."/>
            <person name="Maehara T."/>
            <person name="Masukawa M."/>
            <person name="Mizubayashi T."/>
            <person name="Mukai Y."/>
            <person name="Nagasaki H."/>
            <person name="Nagata Y."/>
            <person name="Naito S."/>
            <person name="Nakashima M."/>
            <person name="Nakama Y."/>
            <person name="Nakamichi Y."/>
            <person name="Nakamura M."/>
            <person name="Meguro A."/>
            <person name="Negishi M."/>
            <person name="Ohta I."/>
            <person name="Ohta T."/>
            <person name="Okamoto M."/>
            <person name="Ono N."/>
            <person name="Saji S."/>
            <person name="Sakaguchi M."/>
            <person name="Sakai K."/>
            <person name="Shibata M."/>
            <person name="Shimokawa T."/>
            <person name="Song J."/>
            <person name="Takazaki Y."/>
            <person name="Terasawa K."/>
            <person name="Tsugane M."/>
            <person name="Tsuji K."/>
            <person name="Ueda S."/>
            <person name="Waki K."/>
            <person name="Yamagata H."/>
            <person name="Yamamoto M."/>
            <person name="Yamamoto S."/>
            <person name="Yamane H."/>
            <person name="Yoshiki S."/>
            <person name="Yoshihara R."/>
            <person name="Yukawa K."/>
            <person name="Zhong H."/>
            <person name="Yano M."/>
            <person name="Yuan Q."/>
            <person name="Ouyang S."/>
            <person name="Liu J."/>
            <person name="Jones K.M."/>
            <person name="Gansberger K."/>
            <person name="Moffat K."/>
            <person name="Hill J."/>
            <person name="Bera J."/>
            <person name="Fadrosh D."/>
            <person name="Jin S."/>
            <person name="Johri S."/>
            <person name="Kim M."/>
            <person name="Overton L."/>
            <person name="Reardon M."/>
            <person name="Tsitrin T."/>
            <person name="Vuong H."/>
            <person name="Weaver B."/>
            <person name="Ciecko A."/>
            <person name="Tallon L."/>
            <person name="Jackson J."/>
            <person name="Pai G."/>
            <person name="Aken S.V."/>
            <person name="Utterback T."/>
            <person name="Reidmuller S."/>
            <person name="Feldblyum T."/>
            <person name="Hsiao J."/>
            <person name="Zismann V."/>
            <person name="Iobst S."/>
            <person name="de Vazeille A.R."/>
            <person name="Buell C.R."/>
            <person name="Ying K."/>
            <person name="Li Y."/>
            <person name="Lu T."/>
            <person name="Huang Y."/>
            <person name="Zhao Q."/>
            <person name="Feng Q."/>
            <person name="Zhang L."/>
            <person name="Zhu J."/>
            <person name="Weng Q."/>
            <person name="Mu J."/>
            <person name="Lu Y."/>
            <person name="Fan D."/>
            <person name="Liu Y."/>
            <person name="Guan J."/>
            <person name="Zhang Y."/>
            <person name="Yu S."/>
            <person name="Liu X."/>
            <person name="Zhang Y."/>
            <person name="Hong G."/>
            <person name="Han B."/>
            <person name="Choisne N."/>
            <person name="Demange N."/>
            <person name="Orjeda G."/>
            <person name="Samain S."/>
            <person name="Cattolico L."/>
            <person name="Pelletier E."/>
            <person name="Couloux A."/>
            <person name="Segurens B."/>
            <person name="Wincker P."/>
            <person name="D'Hont A."/>
            <person name="Scarpelli C."/>
            <person name="Weissenbach J."/>
            <person name="Salanoubat M."/>
            <person name="Quetier F."/>
            <person name="Yu Y."/>
            <person name="Kim H.R."/>
            <person name="Rambo T."/>
            <person name="Currie J."/>
            <person name="Collura K."/>
            <person name="Luo M."/>
            <person name="Yang T."/>
            <person name="Ammiraju J.S.S."/>
            <person name="Engler F."/>
            <person name="Soderlund C."/>
            <person name="Wing R.A."/>
            <person name="Palmer L.E."/>
            <person name="de la Bastide M."/>
            <person name="Spiegel L."/>
            <person name="Nascimento L."/>
            <person name="Zutavern T."/>
            <person name="O'Shaughnessy A."/>
            <person name="Dike S."/>
            <person name="Dedhia N."/>
            <person name="Preston R."/>
            <person name="Balija V."/>
            <person name="McCombie W.R."/>
            <person name="Chow T."/>
            <person name="Chen H."/>
            <person name="Chung M."/>
            <person name="Chen C."/>
            <person name="Shaw J."/>
            <person name="Wu H."/>
            <person name="Hsiao K."/>
            <person name="Chao Y."/>
            <person name="Chu M."/>
            <person name="Cheng C."/>
            <person name="Hour A."/>
            <person name="Lee P."/>
            <person name="Lin S."/>
            <person name="Lin Y."/>
            <person name="Liou J."/>
            <person name="Liu S."/>
            <person name="Hsing Y."/>
            <person name="Raghuvanshi S."/>
            <person name="Mohanty A."/>
            <person name="Bharti A.K."/>
            <person name="Gaur A."/>
            <person name="Gupta V."/>
            <person name="Kumar D."/>
            <person name="Ravi V."/>
            <person name="Vij S."/>
            <person name="Kapur A."/>
            <person name="Khurana P."/>
            <person name="Khurana P."/>
            <person name="Khurana J.P."/>
            <person name="Tyagi A.K."/>
            <person name="Gaikwad K."/>
            <person name="Singh A."/>
            <person name="Dalal V."/>
            <person name="Srivastava S."/>
            <person name="Dixit A."/>
            <person name="Pal A.K."/>
            <person name="Ghazi I.A."/>
            <person name="Yadav M."/>
            <person name="Pandit A."/>
            <person name="Bhargava A."/>
            <person name="Sureshbabu K."/>
            <person name="Batra K."/>
            <person name="Sharma T.R."/>
            <person name="Mohapatra T."/>
            <person name="Singh N.K."/>
            <person name="Messing J."/>
            <person name="Nelson A.B."/>
            <person name="Fuks G."/>
            <person name="Kavchok S."/>
            <person name="Keizer G."/>
            <person name="Linton E."/>
            <person name="Llaca V."/>
            <person name="Song R."/>
            <person name="Tanyolac B."/>
            <person name="Young S."/>
            <person name="Ho-Il K."/>
            <person name="Hahn J.H."/>
            <person name="Sangsakoo G."/>
            <person name="Vanavichit A."/>
            <person name="de Mattos Luiz.A.T."/>
            <person name="Zimmer P.D."/>
            <person name="Malone G."/>
            <person name="Dellagostin O."/>
            <person name="de Oliveira A.C."/>
            <person name="Bevan M."/>
            <person name="Bancroft I."/>
            <person name="Minx P."/>
            <person name="Cordum H."/>
            <person name="Wilson R."/>
            <person name="Cheng Z."/>
            <person name="Jin W."/>
            <person name="Jiang J."/>
            <person name="Leong S.A."/>
            <person name="Iwama H."/>
            <person name="Gojobori T."/>
            <person name="Itoh T."/>
            <person name="Niimura Y."/>
            <person name="Fujii Y."/>
            <person name="Habara T."/>
            <person name="Sakai H."/>
            <person name="Sato Y."/>
            <person name="Wilson G."/>
            <person name="Kumar K."/>
            <person name="McCouch S."/>
            <person name="Juretic N."/>
            <person name="Hoen D."/>
            <person name="Wright S."/>
            <person name="Bruskiewich R."/>
            <person name="Bureau T."/>
            <person name="Miyao A."/>
            <person name="Hirochika H."/>
            <person name="Nishikawa T."/>
            <person name="Kadowaki K."/>
            <person name="Sugiura M."/>
            <person name="Burr B."/>
            <person name="Sasaki T."/>
        </authorList>
    </citation>
    <scope>NUCLEOTIDE SEQUENCE [LARGE SCALE GENOMIC DNA]</scope>
    <source>
        <strain evidence="4">cv. Nipponbare</strain>
    </source>
</reference>
<feature type="region of interest" description="Disordered" evidence="1">
    <location>
        <begin position="51"/>
        <end position="151"/>
    </location>
</feature>
<feature type="compositionally biased region" description="Basic and acidic residues" evidence="1">
    <location>
        <begin position="120"/>
        <end position="151"/>
    </location>
</feature>
<evidence type="ECO:0000313" key="2">
    <source>
        <dbReference type="EMBL" id="BAC82926.1"/>
    </source>
</evidence>
<dbReference type="EMBL" id="AP003738">
    <property type="protein sequence ID" value="BAC82926.1"/>
    <property type="molecule type" value="Genomic_DNA"/>
</dbReference>
<dbReference type="EMBL" id="AP006266">
    <property type="protein sequence ID" value="BAD31955.1"/>
    <property type="molecule type" value="Genomic_DNA"/>
</dbReference>
<organism evidence="2 4">
    <name type="scientific">Oryza sativa subsp. japonica</name>
    <name type="common">Rice</name>
    <dbReference type="NCBI Taxonomy" id="39947"/>
    <lineage>
        <taxon>Eukaryota</taxon>
        <taxon>Viridiplantae</taxon>
        <taxon>Streptophyta</taxon>
        <taxon>Embryophyta</taxon>
        <taxon>Tracheophyta</taxon>
        <taxon>Spermatophyta</taxon>
        <taxon>Magnoliopsida</taxon>
        <taxon>Liliopsida</taxon>
        <taxon>Poales</taxon>
        <taxon>Poaceae</taxon>
        <taxon>BOP clade</taxon>
        <taxon>Oryzoideae</taxon>
        <taxon>Oryzeae</taxon>
        <taxon>Oryzinae</taxon>
        <taxon>Oryza</taxon>
        <taxon>Oryza sativa</taxon>
    </lineage>
</organism>
<evidence type="ECO:0000313" key="3">
    <source>
        <dbReference type="EMBL" id="BAD31955.1"/>
    </source>
</evidence>
<reference evidence="3" key="2">
    <citation type="submission" date="2003-03" db="EMBL/GenBank/DDBJ databases">
        <title>Oryza sativa nipponbare(GA3) genomic DNA, chromosome 7, BAC clone:OSJNBa0003K21.</title>
        <authorList>
            <person name="Sasaki T."/>
            <person name="Matsumoto T."/>
            <person name="Katayose Y."/>
        </authorList>
    </citation>
    <scope>NUCLEOTIDE SEQUENCE</scope>
</reference>
<gene>
    <name evidence="2" type="ORF">OJ1058_C08.20</name>
    <name evidence="3" type="ORF">OSJNBa0003K21.4</name>
</gene>
<proteinExistence type="predicted"/>
<protein>
    <submittedName>
        <fullName evidence="2">Uncharacterized protein</fullName>
    </submittedName>
</protein>
<accession>Q6ZLN4</accession>
<evidence type="ECO:0000256" key="1">
    <source>
        <dbReference type="SAM" id="MobiDB-lite"/>
    </source>
</evidence>